<sequence length="191" mass="21206">MDPTESNSNLCDHFLISMPHLKDRFFEQSLTYICEHNEQGAMGLIVNRPMDLSFKEILGHLEISIEPLHDGQRQIYAGGPVQVERGFILHSPTEHLWNSSYAVTERLQLTTSVDILRAIAEGWGPEHYLITLGYAGWGAGQLEQEILHNSWLSCPADLDILFATESQQRLGAAAGKLGVNLDLLTAESGHA</sequence>
<dbReference type="EMBL" id="QQOH01000004">
    <property type="protein sequence ID" value="RDE18910.1"/>
    <property type="molecule type" value="Genomic_DNA"/>
</dbReference>
<dbReference type="Gene3D" id="3.40.1740.10">
    <property type="entry name" value="VC0467-like"/>
    <property type="match status" value="1"/>
</dbReference>
<dbReference type="RefSeq" id="WP_114696526.1">
    <property type="nucleotide sequence ID" value="NZ_QQOH01000004.1"/>
</dbReference>
<proteinExistence type="inferred from homology"/>
<evidence type="ECO:0000256" key="1">
    <source>
        <dbReference type="ARBA" id="ARBA00009600"/>
    </source>
</evidence>
<dbReference type="GO" id="GO:0005829">
    <property type="term" value="C:cytosol"/>
    <property type="evidence" value="ECO:0007669"/>
    <property type="project" value="TreeGrafter"/>
</dbReference>
<dbReference type="Pfam" id="PF02622">
    <property type="entry name" value="DUF179"/>
    <property type="match status" value="1"/>
</dbReference>
<gene>
    <name evidence="3" type="ORF">DV711_14955</name>
</gene>
<accession>A0A369WA71</accession>
<evidence type="ECO:0000313" key="3">
    <source>
        <dbReference type="EMBL" id="RDE18910.1"/>
    </source>
</evidence>
<evidence type="ECO:0000256" key="2">
    <source>
        <dbReference type="HAMAP-Rule" id="MF_00758"/>
    </source>
</evidence>
<dbReference type="NCBIfam" id="NF001266">
    <property type="entry name" value="PRK00228.1-1"/>
    <property type="match status" value="1"/>
</dbReference>
<reference evidence="3 4" key="1">
    <citation type="submission" date="2018-07" db="EMBL/GenBank/DDBJ databases">
        <title>Motiliproteus coralliicola sp. nov., a bacterium isolated from Coral.</title>
        <authorList>
            <person name="Wang G."/>
        </authorList>
    </citation>
    <scope>NUCLEOTIDE SEQUENCE [LARGE SCALE GENOMIC DNA]</scope>
    <source>
        <strain evidence="3 4">C34</strain>
    </source>
</reference>
<dbReference type="InterPro" id="IPR003774">
    <property type="entry name" value="AlgH-like"/>
</dbReference>
<dbReference type="AlphaFoldDB" id="A0A369WA71"/>
<keyword evidence="4" id="KW-1185">Reference proteome</keyword>
<dbReference type="PANTHER" id="PTHR30327:SF1">
    <property type="entry name" value="UPF0301 PROTEIN YQGE"/>
    <property type="match status" value="1"/>
</dbReference>
<dbReference type="SUPFAM" id="SSF143456">
    <property type="entry name" value="VC0467-like"/>
    <property type="match status" value="1"/>
</dbReference>
<comment type="similarity">
    <text evidence="1 2">Belongs to the UPF0301 (AlgH) family.</text>
</comment>
<organism evidence="3 4">
    <name type="scientific">Motiliproteus coralliicola</name>
    <dbReference type="NCBI Taxonomy" id="2283196"/>
    <lineage>
        <taxon>Bacteria</taxon>
        <taxon>Pseudomonadati</taxon>
        <taxon>Pseudomonadota</taxon>
        <taxon>Gammaproteobacteria</taxon>
        <taxon>Oceanospirillales</taxon>
        <taxon>Oceanospirillaceae</taxon>
        <taxon>Motiliproteus</taxon>
    </lineage>
</organism>
<name>A0A369WA71_9GAMM</name>
<dbReference type="Proteomes" id="UP000253769">
    <property type="component" value="Unassembled WGS sequence"/>
</dbReference>
<protein>
    <recommendedName>
        <fullName evidence="2">UPF0301 protein DV711_14955</fullName>
    </recommendedName>
</protein>
<dbReference type="PANTHER" id="PTHR30327">
    <property type="entry name" value="UNCHARACTERIZED PROTEIN YQGE"/>
    <property type="match status" value="1"/>
</dbReference>
<comment type="caution">
    <text evidence="3">The sequence shown here is derived from an EMBL/GenBank/DDBJ whole genome shotgun (WGS) entry which is preliminary data.</text>
</comment>
<dbReference type="OrthoDB" id="9807486at2"/>
<dbReference type="HAMAP" id="MF_00758">
    <property type="entry name" value="UPF0301"/>
    <property type="match status" value="1"/>
</dbReference>
<evidence type="ECO:0000313" key="4">
    <source>
        <dbReference type="Proteomes" id="UP000253769"/>
    </source>
</evidence>